<reference evidence="2 3" key="1">
    <citation type="submission" date="2021-05" db="EMBL/GenBank/DDBJ databases">
        <title>The draft genome of Geobacter chapellei DSM 13688.</title>
        <authorList>
            <person name="Xu Z."/>
            <person name="Masuda Y."/>
            <person name="Itoh H."/>
            <person name="Senoo K."/>
        </authorList>
    </citation>
    <scope>NUCLEOTIDE SEQUENCE [LARGE SCALE GENOMIC DNA]</scope>
    <source>
        <strain evidence="2 3">DSM 13688</strain>
    </source>
</reference>
<keyword evidence="1" id="KW-1133">Transmembrane helix</keyword>
<keyword evidence="1" id="KW-0812">Transmembrane</keyword>
<dbReference type="Proteomes" id="UP000784128">
    <property type="component" value="Unassembled WGS sequence"/>
</dbReference>
<accession>A0ABS5U455</accession>
<name>A0ABS5U455_9BACT</name>
<gene>
    <name evidence="2" type="ORF">KJB30_01515</name>
</gene>
<protein>
    <recommendedName>
        <fullName evidence="4">Type IV pilus assembly protein PilX</fullName>
    </recommendedName>
</protein>
<sequence>MKLLRSQKGIALVTSLMLTLISLTMVMALLYMITQGTRVSGQLKHYKTALDASYGGSEIISKDIFPFIMRGYSSATLINDVTSGFAGVNLQITTTQNCLQSKLTKATANWPSGCDAGPSATKNPDLNLTLQAINGNPFRVYSKIVDTTVGNSDVSGLQLEGSGVAEGSTVLTPQHFPYIYRVEVQGERQNNPTAQANIEVLYAY</sequence>
<keyword evidence="1" id="KW-0472">Membrane</keyword>
<evidence type="ECO:0000256" key="1">
    <source>
        <dbReference type="SAM" id="Phobius"/>
    </source>
</evidence>
<evidence type="ECO:0000313" key="3">
    <source>
        <dbReference type="Proteomes" id="UP000784128"/>
    </source>
</evidence>
<dbReference type="EMBL" id="JAHDYS010000001">
    <property type="protein sequence ID" value="MBT1070453.1"/>
    <property type="molecule type" value="Genomic_DNA"/>
</dbReference>
<evidence type="ECO:0000313" key="2">
    <source>
        <dbReference type="EMBL" id="MBT1070453.1"/>
    </source>
</evidence>
<keyword evidence="3" id="KW-1185">Reference proteome</keyword>
<dbReference type="RefSeq" id="WP_214296154.1">
    <property type="nucleotide sequence ID" value="NZ_JAHDYS010000001.1"/>
</dbReference>
<organism evidence="2 3">
    <name type="scientific">Pelotalea chapellei</name>
    <dbReference type="NCBI Taxonomy" id="44671"/>
    <lineage>
        <taxon>Bacteria</taxon>
        <taxon>Pseudomonadati</taxon>
        <taxon>Thermodesulfobacteriota</taxon>
        <taxon>Desulfuromonadia</taxon>
        <taxon>Geobacterales</taxon>
        <taxon>Geobacteraceae</taxon>
        <taxon>Pelotalea</taxon>
    </lineage>
</organism>
<feature type="transmembrane region" description="Helical" evidence="1">
    <location>
        <begin position="12"/>
        <end position="33"/>
    </location>
</feature>
<proteinExistence type="predicted"/>
<evidence type="ECO:0008006" key="4">
    <source>
        <dbReference type="Google" id="ProtNLM"/>
    </source>
</evidence>
<comment type="caution">
    <text evidence="2">The sequence shown here is derived from an EMBL/GenBank/DDBJ whole genome shotgun (WGS) entry which is preliminary data.</text>
</comment>